<name>A0A239M4Y3_EKHLU</name>
<organism evidence="6 7">
    <name type="scientific">Ekhidna lutea</name>
    <dbReference type="NCBI Taxonomy" id="447679"/>
    <lineage>
        <taxon>Bacteria</taxon>
        <taxon>Pseudomonadati</taxon>
        <taxon>Bacteroidota</taxon>
        <taxon>Cytophagia</taxon>
        <taxon>Cytophagales</taxon>
        <taxon>Reichenbachiellaceae</taxon>
        <taxon>Ekhidna</taxon>
    </lineage>
</organism>
<dbReference type="SUPFAM" id="SSF53822">
    <property type="entry name" value="Periplasmic binding protein-like I"/>
    <property type="match status" value="1"/>
</dbReference>
<evidence type="ECO:0000313" key="6">
    <source>
        <dbReference type="EMBL" id="SNT37927.1"/>
    </source>
</evidence>
<dbReference type="InterPro" id="IPR001828">
    <property type="entry name" value="ANF_lig-bd_rcpt"/>
</dbReference>
<keyword evidence="3" id="KW-1133">Transmembrane helix</keyword>
<dbReference type="AlphaFoldDB" id="A0A239M4Y3"/>
<dbReference type="SUPFAM" id="SSF48452">
    <property type="entry name" value="TPR-like"/>
    <property type="match status" value="1"/>
</dbReference>
<feature type="domain" description="Receptor ligand binding region" evidence="5">
    <location>
        <begin position="251"/>
        <end position="384"/>
    </location>
</feature>
<dbReference type="EMBL" id="FZPD01000007">
    <property type="protein sequence ID" value="SNT37927.1"/>
    <property type="molecule type" value="Genomic_DNA"/>
</dbReference>
<dbReference type="OrthoDB" id="1490998at2"/>
<gene>
    <name evidence="6" type="ORF">SAMN05421640_3644</name>
</gene>
<dbReference type="Proteomes" id="UP000198393">
    <property type="component" value="Unassembled WGS sequence"/>
</dbReference>
<dbReference type="InterPro" id="IPR011990">
    <property type="entry name" value="TPR-like_helical_dom_sf"/>
</dbReference>
<protein>
    <submittedName>
        <fullName evidence="6">Substrate-binding protein</fullName>
    </submittedName>
</protein>
<evidence type="ECO:0000256" key="2">
    <source>
        <dbReference type="ARBA" id="ARBA00022692"/>
    </source>
</evidence>
<dbReference type="RefSeq" id="WP_089358317.1">
    <property type="nucleotide sequence ID" value="NZ_FZPD01000007.1"/>
</dbReference>
<dbReference type="Pfam" id="PF01094">
    <property type="entry name" value="ANF_receptor"/>
    <property type="match status" value="1"/>
</dbReference>
<evidence type="ECO:0000313" key="7">
    <source>
        <dbReference type="Proteomes" id="UP000198393"/>
    </source>
</evidence>
<accession>A0A239M4Y3</accession>
<keyword evidence="2" id="KW-0812">Transmembrane</keyword>
<reference evidence="6 7" key="1">
    <citation type="submission" date="2017-06" db="EMBL/GenBank/DDBJ databases">
        <authorList>
            <person name="Kim H.J."/>
            <person name="Triplett B.A."/>
        </authorList>
    </citation>
    <scope>NUCLEOTIDE SEQUENCE [LARGE SCALE GENOMIC DNA]</scope>
    <source>
        <strain evidence="6 7">DSM 19307</strain>
    </source>
</reference>
<evidence type="ECO:0000256" key="1">
    <source>
        <dbReference type="ARBA" id="ARBA00004370"/>
    </source>
</evidence>
<sequence>MRLTLFSLLISYFLLGYSQSSQGEYLEAKRQFSLGNYKVAKQSFQSLSNDDTFGEYASFYYALSALKLEELKVAEDMWKQIRVRYPDWENQPEVNFWLTYVAFQQGRLWQAFREAESLPEDDKNFIIDQFLGQMSVSGLDSAYALNPKNAYIAKYYAEAIKALPYEERDYFMLTELAEKHNIEIGSDENLPIIKKDEYAVAVVLPFMFESLETPQSVIRNSIIFDLYQGMQLAEKELRNVNINLNLFPFDTQKKGAVTYDLIKNKHLDKADVIVGPLYSGPSRYISKFSKENKVTMVNPVSSNDEIIGDNPYSYLFKPSYSTQGREAAKFAARKFEDNKKLFIFYETDRDSIVANAYRETIERDSFFVVRFERLTNEDAQQIQKDFTEQYEVRLDTMYSQAEIDSIAEIPGRLVRTRSLRNEVSGRIIRDSNGEDVIESYEVKFKVQPDSIGHIFAATSSNLLANNFISMAEVRSDSIGIIGYDDWLDFSLVAYDQLERLQVDFLSPSFYNEEDIDFEIVSDKFVDSIGTAPSEYHIYGYELIWHIGQALKKHGKYFQRGWISGEYLSGNIMEGLKYGPYKDNQVVPITTLKDLQLQINNAKQEVEGSDEYSDK</sequence>
<evidence type="ECO:0000256" key="4">
    <source>
        <dbReference type="ARBA" id="ARBA00023136"/>
    </source>
</evidence>
<evidence type="ECO:0000259" key="5">
    <source>
        <dbReference type="Pfam" id="PF01094"/>
    </source>
</evidence>
<dbReference type="GO" id="GO:0016020">
    <property type="term" value="C:membrane"/>
    <property type="evidence" value="ECO:0007669"/>
    <property type="project" value="UniProtKB-SubCell"/>
</dbReference>
<proteinExistence type="predicted"/>
<dbReference type="Gene3D" id="3.40.50.2300">
    <property type="match status" value="2"/>
</dbReference>
<dbReference type="InterPro" id="IPR028082">
    <property type="entry name" value="Peripla_BP_I"/>
</dbReference>
<keyword evidence="4" id="KW-0472">Membrane</keyword>
<keyword evidence="7" id="KW-1185">Reference proteome</keyword>
<dbReference type="Gene3D" id="1.25.40.10">
    <property type="entry name" value="Tetratricopeptide repeat domain"/>
    <property type="match status" value="1"/>
</dbReference>
<comment type="subcellular location">
    <subcellularLocation>
        <location evidence="1">Membrane</location>
    </subcellularLocation>
</comment>
<evidence type="ECO:0000256" key="3">
    <source>
        <dbReference type="ARBA" id="ARBA00022989"/>
    </source>
</evidence>